<comment type="subunit">
    <text evidence="12">Interacts with the Sec translocase complex via SecD. Specifically interacts with transmembrane segments of nascent integral membrane proteins during membrane integration.</text>
</comment>
<dbReference type="InterPro" id="IPR028055">
    <property type="entry name" value="YidC/Oxa/ALB_C"/>
</dbReference>
<dbReference type="CDD" id="cd20070">
    <property type="entry name" value="5TM_YidC_Alb3"/>
    <property type="match status" value="1"/>
</dbReference>
<evidence type="ECO:0000256" key="6">
    <source>
        <dbReference type="ARBA" id="ARBA00022692"/>
    </source>
</evidence>
<evidence type="ECO:0000313" key="20">
    <source>
        <dbReference type="EMBL" id="AGU15976.1"/>
    </source>
</evidence>
<dbReference type="GeneID" id="78250605"/>
<evidence type="ECO:0000256" key="14">
    <source>
        <dbReference type="ARBA" id="ARBA00033245"/>
    </source>
</evidence>
<dbReference type="GO" id="GO:0032977">
    <property type="term" value="F:membrane insertase activity"/>
    <property type="evidence" value="ECO:0007669"/>
    <property type="project" value="InterPro"/>
</dbReference>
<dbReference type="HOGENOM" id="CLU_036138_2_0_11"/>
<evidence type="ECO:0000256" key="5">
    <source>
        <dbReference type="ARBA" id="ARBA00022475"/>
    </source>
</evidence>
<gene>
    <name evidence="20" type="ORF">CARG_09400</name>
</gene>
<dbReference type="NCBIfam" id="NF001300">
    <property type="entry name" value="PRK00247.1"/>
    <property type="match status" value="1"/>
</dbReference>
<feature type="transmembrane region" description="Helical" evidence="18">
    <location>
        <begin position="96"/>
        <end position="119"/>
    </location>
</feature>
<evidence type="ECO:0000256" key="4">
    <source>
        <dbReference type="ARBA" id="ARBA00022448"/>
    </source>
</evidence>
<dbReference type="EMBL" id="CP006365">
    <property type="protein sequence ID" value="AGU15976.1"/>
    <property type="molecule type" value="Genomic_DNA"/>
</dbReference>
<comment type="subcellular location">
    <subcellularLocation>
        <location evidence="1">Cell membrane</location>
        <topology evidence="1">Multi-pass membrane protein</topology>
    </subcellularLocation>
    <subcellularLocation>
        <location evidence="16">Membrane</location>
        <topology evidence="16">Multi-pass membrane protein</topology>
    </subcellularLocation>
</comment>
<dbReference type="RefSeq" id="WP_021012372.1">
    <property type="nucleotide sequence ID" value="NC_022198.1"/>
</dbReference>
<dbReference type="PANTHER" id="PTHR12428:SF65">
    <property type="entry name" value="CYTOCHROME C OXIDASE ASSEMBLY PROTEIN COX18, MITOCHONDRIAL"/>
    <property type="match status" value="1"/>
</dbReference>
<evidence type="ECO:0000259" key="19">
    <source>
        <dbReference type="Pfam" id="PF02096"/>
    </source>
</evidence>
<evidence type="ECO:0000256" key="3">
    <source>
        <dbReference type="ARBA" id="ARBA00015325"/>
    </source>
</evidence>
<dbReference type="eggNOG" id="COG0706">
    <property type="taxonomic scope" value="Bacteria"/>
</dbReference>
<feature type="compositionally biased region" description="Basic and acidic residues" evidence="17">
    <location>
        <begin position="337"/>
        <end position="353"/>
    </location>
</feature>
<comment type="similarity">
    <text evidence="2">Belongs to the OXA1/ALB3/YidC family. Type 1 subfamily.</text>
</comment>
<dbReference type="AlphaFoldDB" id="U3GZH4"/>
<dbReference type="GO" id="GO:0051205">
    <property type="term" value="P:protein insertion into membrane"/>
    <property type="evidence" value="ECO:0007669"/>
    <property type="project" value="TreeGrafter"/>
</dbReference>
<keyword evidence="6 16" id="KW-0812">Transmembrane</keyword>
<comment type="function">
    <text evidence="11">Required for the insertion and/or proper folding and/or complex formation of integral membrane proteins into the membrane. Involved in integration of membrane proteins that insert both dependently and independently of the Sec translocase complex, as well as at least some lipoproteins. Aids folding of multispanning membrane proteins.</text>
</comment>
<feature type="region of interest" description="Disordered" evidence="17">
    <location>
        <begin position="337"/>
        <end position="386"/>
    </location>
</feature>
<keyword evidence="10" id="KW-0143">Chaperone</keyword>
<keyword evidence="9 18" id="KW-0472">Membrane</keyword>
<accession>U3GZH4</accession>
<evidence type="ECO:0000256" key="10">
    <source>
        <dbReference type="ARBA" id="ARBA00023186"/>
    </source>
</evidence>
<dbReference type="Proteomes" id="UP000016943">
    <property type="component" value="Chromosome"/>
</dbReference>
<keyword evidence="8 18" id="KW-1133">Transmembrane helix</keyword>
<evidence type="ECO:0000256" key="2">
    <source>
        <dbReference type="ARBA" id="ARBA00010527"/>
    </source>
</evidence>
<evidence type="ECO:0000256" key="9">
    <source>
        <dbReference type="ARBA" id="ARBA00023136"/>
    </source>
</evidence>
<dbReference type="GO" id="GO:0005886">
    <property type="term" value="C:plasma membrane"/>
    <property type="evidence" value="ECO:0007669"/>
    <property type="project" value="UniProtKB-SubCell"/>
</dbReference>
<dbReference type="InterPro" id="IPR047196">
    <property type="entry name" value="YidC_ALB_C"/>
</dbReference>
<reference evidence="20 21" key="1">
    <citation type="journal article" date="2013" name="Genome Announc.">
        <title>Whole-Genome Sequence of the Clinical Strain Corynebacterium argentoratense DSM 44202, Isolated from a Human Throat Specimen.</title>
        <authorList>
            <person name="Bomholt C."/>
            <person name="Glaub A."/>
            <person name="Gravermann K."/>
            <person name="Albersmeier A."/>
            <person name="Brinkrolf K."/>
            <person name="Ruckert C."/>
            <person name="Tauch A."/>
        </authorList>
    </citation>
    <scope>NUCLEOTIDE SEQUENCE [LARGE SCALE GENOMIC DNA]</scope>
    <source>
        <strain evidence="20">DSM 44202</strain>
    </source>
</reference>
<evidence type="ECO:0000256" key="18">
    <source>
        <dbReference type="SAM" id="Phobius"/>
    </source>
</evidence>
<keyword evidence="4" id="KW-0813">Transport</keyword>
<dbReference type="OrthoDB" id="9780552at2"/>
<keyword evidence="7" id="KW-0653">Protein transport</keyword>
<keyword evidence="21" id="KW-1185">Reference proteome</keyword>
<dbReference type="GO" id="GO:0015031">
    <property type="term" value="P:protein transport"/>
    <property type="evidence" value="ECO:0007669"/>
    <property type="project" value="UniProtKB-KW"/>
</dbReference>
<feature type="transmembrane region" description="Helical" evidence="18">
    <location>
        <begin position="179"/>
        <end position="203"/>
    </location>
</feature>
<dbReference type="InterPro" id="IPR001708">
    <property type="entry name" value="YidC/ALB3/OXA1/COX18"/>
</dbReference>
<evidence type="ECO:0000256" key="15">
    <source>
        <dbReference type="ARBA" id="ARBA00033342"/>
    </source>
</evidence>
<feature type="transmembrane region" description="Helical" evidence="18">
    <location>
        <begin position="26"/>
        <end position="49"/>
    </location>
</feature>
<keyword evidence="5" id="KW-1003">Cell membrane</keyword>
<name>U3GZH4_9CORY</name>
<evidence type="ECO:0000313" key="21">
    <source>
        <dbReference type="Proteomes" id="UP000016943"/>
    </source>
</evidence>
<dbReference type="STRING" id="1348662.CARG_09400"/>
<evidence type="ECO:0000256" key="12">
    <source>
        <dbReference type="ARBA" id="ARBA00026028"/>
    </source>
</evidence>
<evidence type="ECO:0000256" key="17">
    <source>
        <dbReference type="SAM" id="MobiDB-lite"/>
    </source>
</evidence>
<evidence type="ECO:0000256" key="16">
    <source>
        <dbReference type="RuleBase" id="RU003945"/>
    </source>
</evidence>
<evidence type="ECO:0000256" key="8">
    <source>
        <dbReference type="ARBA" id="ARBA00022989"/>
    </source>
</evidence>
<feature type="transmembrane region" description="Helical" evidence="18">
    <location>
        <begin position="215"/>
        <end position="237"/>
    </location>
</feature>
<evidence type="ECO:0000256" key="1">
    <source>
        <dbReference type="ARBA" id="ARBA00004651"/>
    </source>
</evidence>
<dbReference type="NCBIfam" id="TIGR03592">
    <property type="entry name" value="yidC_oxa1_cterm"/>
    <property type="match status" value="1"/>
</dbReference>
<dbReference type="Pfam" id="PF02096">
    <property type="entry name" value="60KD_IMP"/>
    <property type="match status" value="1"/>
</dbReference>
<proteinExistence type="inferred from homology"/>
<feature type="compositionally biased region" description="Basic and acidic residues" evidence="17">
    <location>
        <begin position="370"/>
        <end position="380"/>
    </location>
</feature>
<evidence type="ECO:0000256" key="11">
    <source>
        <dbReference type="ARBA" id="ARBA00025034"/>
    </source>
</evidence>
<evidence type="ECO:0000256" key="13">
    <source>
        <dbReference type="ARBA" id="ARBA00031538"/>
    </source>
</evidence>
<sequence length="386" mass="44434">MLYPVSLIMKGWHLLFHHVVGLDTSLAWILSIFGLIVTVRSIIVPLSWIQYRSSRQQVNLRPVLKEIDDRYKHREDAEAGQAREDERRAAYKDNKVNMYAGCFPALVQMPFFIGLYQVLIKMARPQDGLDSATHMPIGFLNSNDVETFLNTRIFGVPMPAYVVMSPEQMEHLGTSRDAVFHFVLPMVIAAAIFTTINMLFSLYRNTLTMDYESPSGIGIFRFAVVLSLIAPLFPLIFGLTGPAPAAIVMYWFANNFWTMAQQLLIARRIDRLMPLSDGFVAMREKAKADYKKRRRAKRHVKWTRRRNRLSILGAAATLRFHRIGELRSHNQQVVEEWKRAKQERKQERKEQAKRFRAASKAASEAKRKKKEEEKAAKQSESEESGS</sequence>
<feature type="transmembrane region" description="Helical" evidence="18">
    <location>
        <begin position="243"/>
        <end position="265"/>
    </location>
</feature>
<dbReference type="PATRIC" id="fig|1348662.3.peg.1858"/>
<feature type="domain" description="Membrane insertase YidC/Oxa/ALB C-terminal" evidence="19">
    <location>
        <begin position="28"/>
        <end position="266"/>
    </location>
</feature>
<dbReference type="KEGG" id="caz:CARG_09400"/>
<protein>
    <recommendedName>
        <fullName evidence="3">Membrane protein insertase YidC</fullName>
    </recommendedName>
    <alternativeName>
        <fullName evidence="15">Foldase YidC</fullName>
    </alternativeName>
    <alternativeName>
        <fullName evidence="14">Membrane integrase YidC</fullName>
    </alternativeName>
    <alternativeName>
        <fullName evidence="13">Membrane protein YidC</fullName>
    </alternativeName>
</protein>
<dbReference type="PANTHER" id="PTHR12428">
    <property type="entry name" value="OXA1"/>
    <property type="match status" value="1"/>
</dbReference>
<organism evidence="20 21">
    <name type="scientific">Corynebacterium argentoratense DSM 44202</name>
    <dbReference type="NCBI Taxonomy" id="1348662"/>
    <lineage>
        <taxon>Bacteria</taxon>
        <taxon>Bacillati</taxon>
        <taxon>Actinomycetota</taxon>
        <taxon>Actinomycetes</taxon>
        <taxon>Mycobacteriales</taxon>
        <taxon>Corynebacteriaceae</taxon>
        <taxon>Corynebacterium</taxon>
    </lineage>
</organism>
<evidence type="ECO:0000256" key="7">
    <source>
        <dbReference type="ARBA" id="ARBA00022927"/>
    </source>
</evidence>